<feature type="compositionally biased region" description="Polar residues" evidence="1">
    <location>
        <begin position="226"/>
        <end position="236"/>
    </location>
</feature>
<feature type="region of interest" description="Disordered" evidence="1">
    <location>
        <begin position="111"/>
        <end position="131"/>
    </location>
</feature>
<feature type="compositionally biased region" description="Basic and acidic residues" evidence="1">
    <location>
        <begin position="190"/>
        <end position="207"/>
    </location>
</feature>
<dbReference type="OMA" id="CEDIFRD"/>
<feature type="region of interest" description="Disordered" evidence="1">
    <location>
        <begin position="163"/>
        <end position="236"/>
    </location>
</feature>
<keyword evidence="3" id="KW-1185">Reference proteome</keyword>
<dbReference type="EMBL" id="UYSL01002010">
    <property type="protein sequence ID" value="VDL65618.1"/>
    <property type="molecule type" value="Genomic_DNA"/>
</dbReference>
<feature type="region of interest" description="Disordered" evidence="1">
    <location>
        <begin position="1"/>
        <end position="50"/>
    </location>
</feature>
<feature type="compositionally biased region" description="Low complexity" evidence="1">
    <location>
        <begin position="432"/>
        <end position="452"/>
    </location>
</feature>
<dbReference type="WBParaSite" id="NBR_0000202701-mRNA-1">
    <property type="protein sequence ID" value="NBR_0000202701-mRNA-1"/>
    <property type="gene ID" value="NBR_0000202701"/>
</dbReference>
<organism evidence="4">
    <name type="scientific">Nippostrongylus brasiliensis</name>
    <name type="common">Rat hookworm</name>
    <dbReference type="NCBI Taxonomy" id="27835"/>
    <lineage>
        <taxon>Eukaryota</taxon>
        <taxon>Metazoa</taxon>
        <taxon>Ecdysozoa</taxon>
        <taxon>Nematoda</taxon>
        <taxon>Chromadorea</taxon>
        <taxon>Rhabditida</taxon>
        <taxon>Rhabditina</taxon>
        <taxon>Rhabditomorpha</taxon>
        <taxon>Strongyloidea</taxon>
        <taxon>Heligmosomidae</taxon>
        <taxon>Nippostrongylus</taxon>
    </lineage>
</organism>
<evidence type="ECO:0000313" key="4">
    <source>
        <dbReference type="WBParaSite" id="NBR_0000202701-mRNA-1"/>
    </source>
</evidence>
<evidence type="ECO:0000256" key="1">
    <source>
        <dbReference type="SAM" id="MobiDB-lite"/>
    </source>
</evidence>
<evidence type="ECO:0000313" key="3">
    <source>
        <dbReference type="Proteomes" id="UP000271162"/>
    </source>
</evidence>
<feature type="compositionally biased region" description="Basic and acidic residues" evidence="1">
    <location>
        <begin position="26"/>
        <end position="49"/>
    </location>
</feature>
<reference evidence="4" key="1">
    <citation type="submission" date="2017-02" db="UniProtKB">
        <authorList>
            <consortium name="WormBaseParasite"/>
        </authorList>
    </citation>
    <scope>IDENTIFICATION</scope>
</reference>
<accession>A0A0N4XHM5</accession>
<reference evidence="2 3" key="2">
    <citation type="submission" date="2018-11" db="EMBL/GenBank/DDBJ databases">
        <authorList>
            <consortium name="Pathogen Informatics"/>
        </authorList>
    </citation>
    <scope>NUCLEOTIDE SEQUENCE [LARGE SCALE GENOMIC DNA]</scope>
</reference>
<feature type="region of interest" description="Disordered" evidence="1">
    <location>
        <begin position="419"/>
        <end position="471"/>
    </location>
</feature>
<proteinExistence type="predicted"/>
<name>A0A0N4XHM5_NIPBR</name>
<dbReference type="Proteomes" id="UP000271162">
    <property type="component" value="Unassembled WGS sequence"/>
</dbReference>
<dbReference type="AlphaFoldDB" id="A0A0N4XHM5"/>
<gene>
    <name evidence="2" type="ORF">NBR_LOCUS2029</name>
</gene>
<evidence type="ECO:0000313" key="2">
    <source>
        <dbReference type="EMBL" id="VDL65618.1"/>
    </source>
</evidence>
<protein>
    <submittedName>
        <fullName evidence="4">PDZ domain-containing protein</fullName>
    </submittedName>
</protein>
<sequence>MSKRTFIDKWVPQPLHSNPVRRTLRSRHEDPPMRTEKERPSTNRDEVRWYGDPTQKVARTHFLPGRLTQKVGLFRNAKRSQIVVNEISSKVRRASNKQIGRLVAPDDSVTYQEDDADADQRTPCFGERYQSRSYNEDARNVAYTRRDFDSSVGYSAGFERDYGREKDSRMSVADRVSTGKSSREVYGLKYRRDDGSPGSERDSRRPSNMDSGYGDESDSTELDSMFRSNQSSSPLQQIKRYNNPIAVLAAQQCEKLVTPTRGRSTHPERSERRVPTLSGVAARVLSALPPIYLREDNADKYDTVALRLLGDSIQRNESAPGSGSNLLRSFLDRTDGIAAGEKSSQPGDNACEDVFRDGGYDIQGSPGAATGTPELERLFNHTIATLKPDNYFGTPNFADYPEKTFAHVSSMLTPTSIVSSANHRGSARIRSDSSSSGSPSPSRSSDFPFPRDYSPDSRSSDGEDMLNEDNEFHWELPTANGGIFDVVNGK</sequence>